<evidence type="ECO:0000256" key="3">
    <source>
        <dbReference type="SAM" id="SignalP"/>
    </source>
</evidence>
<name>A0ABV9FL41_9BACL</name>
<comment type="caution">
    <text evidence="5">The sequence shown here is derived from an EMBL/GenBank/DDBJ whole genome shotgun (WGS) entry which is preliminary data.</text>
</comment>
<reference evidence="6" key="1">
    <citation type="journal article" date="2019" name="Int. J. Syst. Evol. Microbiol.">
        <title>The Global Catalogue of Microorganisms (GCM) 10K type strain sequencing project: providing services to taxonomists for standard genome sequencing and annotation.</title>
        <authorList>
            <consortium name="The Broad Institute Genomics Platform"/>
            <consortium name="The Broad Institute Genome Sequencing Center for Infectious Disease"/>
            <person name="Wu L."/>
            <person name="Ma J."/>
        </authorList>
    </citation>
    <scope>NUCLEOTIDE SEQUENCE [LARGE SCALE GENOMIC DNA]</scope>
    <source>
        <strain evidence="6">CCUG 49571</strain>
    </source>
</reference>
<keyword evidence="3" id="KW-0732">Signal</keyword>
<dbReference type="EMBL" id="JBHSEP010000036">
    <property type="protein sequence ID" value="MFC4601993.1"/>
    <property type="molecule type" value="Genomic_DNA"/>
</dbReference>
<dbReference type="InterPro" id="IPR050902">
    <property type="entry name" value="ABC_Transporter_SBP"/>
</dbReference>
<feature type="domain" description="Fe/B12 periplasmic-binding" evidence="4">
    <location>
        <begin position="80"/>
        <end position="345"/>
    </location>
</feature>
<dbReference type="RefSeq" id="WP_378102854.1">
    <property type="nucleotide sequence ID" value="NZ_JBHSEP010000036.1"/>
</dbReference>
<feature type="region of interest" description="Disordered" evidence="2">
    <location>
        <begin position="30"/>
        <end position="60"/>
    </location>
</feature>
<evidence type="ECO:0000256" key="1">
    <source>
        <dbReference type="ARBA" id="ARBA00008814"/>
    </source>
</evidence>
<evidence type="ECO:0000259" key="4">
    <source>
        <dbReference type="PROSITE" id="PS50983"/>
    </source>
</evidence>
<dbReference type="Gene3D" id="3.40.50.1980">
    <property type="entry name" value="Nitrogenase molybdenum iron protein domain"/>
    <property type="match status" value="2"/>
</dbReference>
<feature type="chain" id="PRO_5046045619" evidence="3">
    <location>
        <begin position="26"/>
        <end position="346"/>
    </location>
</feature>
<proteinExistence type="inferred from homology"/>
<dbReference type="PANTHER" id="PTHR30535">
    <property type="entry name" value="VITAMIN B12-BINDING PROTEIN"/>
    <property type="match status" value="1"/>
</dbReference>
<dbReference type="InterPro" id="IPR002491">
    <property type="entry name" value="ABC_transptr_periplasmic_BD"/>
</dbReference>
<organism evidence="5 6">
    <name type="scientific">Cohnella hongkongensis</name>
    <dbReference type="NCBI Taxonomy" id="178337"/>
    <lineage>
        <taxon>Bacteria</taxon>
        <taxon>Bacillati</taxon>
        <taxon>Bacillota</taxon>
        <taxon>Bacilli</taxon>
        <taxon>Bacillales</taxon>
        <taxon>Paenibacillaceae</taxon>
        <taxon>Cohnella</taxon>
    </lineage>
</organism>
<protein>
    <submittedName>
        <fullName evidence="5">ABC transporter substrate-binding protein</fullName>
    </submittedName>
</protein>
<comment type="similarity">
    <text evidence="1">Belongs to the bacterial solute-binding protein 8 family.</text>
</comment>
<accession>A0ABV9FL41</accession>
<evidence type="ECO:0000313" key="5">
    <source>
        <dbReference type="EMBL" id="MFC4601993.1"/>
    </source>
</evidence>
<dbReference type="PROSITE" id="PS50983">
    <property type="entry name" value="FE_B12_PBP"/>
    <property type="match status" value="1"/>
</dbReference>
<evidence type="ECO:0000256" key="2">
    <source>
        <dbReference type="SAM" id="MobiDB-lite"/>
    </source>
</evidence>
<feature type="compositionally biased region" description="Low complexity" evidence="2">
    <location>
        <begin position="41"/>
        <end position="58"/>
    </location>
</feature>
<dbReference type="SUPFAM" id="SSF53807">
    <property type="entry name" value="Helical backbone' metal receptor"/>
    <property type="match status" value="1"/>
</dbReference>
<sequence length="346" mass="37388">MSIMKKSIKRWTFNLILLTALGAMAGCGSTNESPPADMEQTPAAVSPSSTASPAPTATDPYPLKIRVNGSDITIPSKPERIAALSLDAAEVVLELTDAERVAVVPRSIENPSLAFRTEEGSRIANKIAGATSLDPEEVLSYNADLLIMTKLHDKEKEATDLLEQSGIPIISLDSWSTMEALMNNITTIGAAIGEEKQATAVVADIQDRQDKVVSAVANAEKPNVLVVSPLGPGTGPYLLGSSNISYDLVRLAGAEHAADHLGLTRTTKATIEQVIKADPDYILLVEWEEGKMDDMDEVAQTPGWSTLQAVQNDRVLRMPARKLLNPTRYSIDTLEEIAHWLHPDRF</sequence>
<gene>
    <name evidence="5" type="ORF">ACFO3S_27405</name>
</gene>
<dbReference type="Pfam" id="PF01497">
    <property type="entry name" value="Peripla_BP_2"/>
    <property type="match status" value="1"/>
</dbReference>
<dbReference type="Proteomes" id="UP001596028">
    <property type="component" value="Unassembled WGS sequence"/>
</dbReference>
<evidence type="ECO:0000313" key="6">
    <source>
        <dbReference type="Proteomes" id="UP001596028"/>
    </source>
</evidence>
<dbReference type="PANTHER" id="PTHR30535:SF34">
    <property type="entry name" value="MOLYBDATE-BINDING PROTEIN MOLA"/>
    <property type="match status" value="1"/>
</dbReference>
<feature type="signal peptide" evidence="3">
    <location>
        <begin position="1"/>
        <end position="25"/>
    </location>
</feature>
<keyword evidence="6" id="KW-1185">Reference proteome</keyword>
<dbReference type="PROSITE" id="PS51257">
    <property type="entry name" value="PROKAR_LIPOPROTEIN"/>
    <property type="match status" value="1"/>
</dbReference>